<dbReference type="AlphaFoldDB" id="A0A840Y599"/>
<keyword evidence="4" id="KW-0547">Nucleotide-binding</keyword>
<dbReference type="InterPro" id="IPR017871">
    <property type="entry name" value="ABC_transporter-like_CS"/>
</dbReference>
<dbReference type="RefSeq" id="WP_184486929.1">
    <property type="nucleotide sequence ID" value="NZ_JAAEDJ010000139.1"/>
</dbReference>
<dbReference type="SMART" id="SM00382">
    <property type="entry name" value="AAA"/>
    <property type="match status" value="1"/>
</dbReference>
<dbReference type="Proteomes" id="UP000562254">
    <property type="component" value="Unassembled WGS sequence"/>
</dbReference>
<accession>A0A840Y599</accession>
<keyword evidence="2" id="KW-1003">Cell membrane</keyword>
<dbReference type="SUPFAM" id="SSF52540">
    <property type="entry name" value="P-loop containing nucleoside triphosphate hydrolases"/>
    <property type="match status" value="1"/>
</dbReference>
<dbReference type="PANTHER" id="PTHR42781">
    <property type="entry name" value="SPERMIDINE/PUTRESCINE IMPORT ATP-BINDING PROTEIN POTA"/>
    <property type="match status" value="1"/>
</dbReference>
<dbReference type="InterPro" id="IPR013611">
    <property type="entry name" value="Transp-assoc_OB_typ2"/>
</dbReference>
<evidence type="ECO:0000256" key="3">
    <source>
        <dbReference type="ARBA" id="ARBA00022496"/>
    </source>
</evidence>
<sequence>MTDQGLDVALGAAAPIPLDLAFHVAPGELLALVGPSGAGKSTALRCIAGLHRAERGTIRCAGATWFDAQTGVNLAPHARAVGLVFQDYALFPHMSAAENVAAAMGHRPRGERAPHARALLARVHLAGLEGRRPAELSGGQQQRVAVARALARDPAVLLLDEPFSAVDRATRRRLQAELAALRRDLAIPILLVTHDLDEAQMLADRVVLMHRGRGLQTAPPGALLARPASAEVARLLDLRNLFRATVEAQDAAAGTTWLRWGARRIEAAHAPAFAPGSAVDWLVPASAVVLHRRLRPSAGERENPVEGRIAEMLTLGEDVRVTLDVGDPDGHPLTFSLPLHAARRNGLEPGERCTVSLLKEAIHAMAPVPGR</sequence>
<keyword evidence="3" id="KW-0410">Iron transport</keyword>
<dbReference type="EMBL" id="JACIJE010000013">
    <property type="protein sequence ID" value="MBB5691547.1"/>
    <property type="molecule type" value="Genomic_DNA"/>
</dbReference>
<keyword evidence="6" id="KW-0408">Iron</keyword>
<dbReference type="InterPro" id="IPR003439">
    <property type="entry name" value="ABC_transporter-like_ATP-bd"/>
</dbReference>
<evidence type="ECO:0000256" key="1">
    <source>
        <dbReference type="ARBA" id="ARBA00022448"/>
    </source>
</evidence>
<evidence type="ECO:0000256" key="6">
    <source>
        <dbReference type="ARBA" id="ARBA00023004"/>
    </source>
</evidence>
<dbReference type="InterPro" id="IPR003593">
    <property type="entry name" value="AAA+_ATPase"/>
</dbReference>
<feature type="domain" description="ABC transporter" evidence="9">
    <location>
        <begin position="1"/>
        <end position="236"/>
    </location>
</feature>
<dbReference type="PROSITE" id="PS00211">
    <property type="entry name" value="ABC_TRANSPORTER_1"/>
    <property type="match status" value="1"/>
</dbReference>
<evidence type="ECO:0000313" key="10">
    <source>
        <dbReference type="EMBL" id="MBB5691547.1"/>
    </source>
</evidence>
<evidence type="ECO:0000259" key="9">
    <source>
        <dbReference type="PROSITE" id="PS50893"/>
    </source>
</evidence>
<reference evidence="10 11" key="1">
    <citation type="submission" date="2020-08" db="EMBL/GenBank/DDBJ databases">
        <title>Genomic Encyclopedia of Type Strains, Phase IV (KMG-IV): sequencing the most valuable type-strain genomes for metagenomic binning, comparative biology and taxonomic classification.</title>
        <authorList>
            <person name="Goeker M."/>
        </authorList>
    </citation>
    <scope>NUCLEOTIDE SEQUENCE [LARGE SCALE GENOMIC DNA]</scope>
    <source>
        <strain evidence="10 11">DSM 25895</strain>
    </source>
</reference>
<keyword evidence="8" id="KW-0472">Membrane</keyword>
<dbReference type="Pfam" id="PF08402">
    <property type="entry name" value="TOBE_2"/>
    <property type="match status" value="1"/>
</dbReference>
<dbReference type="Gene3D" id="3.40.50.300">
    <property type="entry name" value="P-loop containing nucleotide triphosphate hydrolases"/>
    <property type="match status" value="1"/>
</dbReference>
<dbReference type="InterPro" id="IPR050093">
    <property type="entry name" value="ABC_SmlMolc_Importer"/>
</dbReference>
<comment type="caution">
    <text evidence="10">The sequence shown here is derived from an EMBL/GenBank/DDBJ whole genome shotgun (WGS) entry which is preliminary data.</text>
</comment>
<keyword evidence="5 10" id="KW-0067">ATP-binding</keyword>
<dbReference type="InterPro" id="IPR027417">
    <property type="entry name" value="P-loop_NTPase"/>
</dbReference>
<evidence type="ECO:0000256" key="5">
    <source>
        <dbReference type="ARBA" id="ARBA00022840"/>
    </source>
</evidence>
<evidence type="ECO:0000256" key="7">
    <source>
        <dbReference type="ARBA" id="ARBA00023065"/>
    </source>
</evidence>
<dbReference type="GO" id="GO:0015408">
    <property type="term" value="F:ABC-type ferric iron transporter activity"/>
    <property type="evidence" value="ECO:0007669"/>
    <property type="project" value="InterPro"/>
</dbReference>
<keyword evidence="11" id="KW-1185">Reference proteome</keyword>
<keyword evidence="1" id="KW-0813">Transport</keyword>
<dbReference type="CDD" id="cd03259">
    <property type="entry name" value="ABC_Carb_Solutes_like"/>
    <property type="match status" value="1"/>
</dbReference>
<dbReference type="GO" id="GO:0005524">
    <property type="term" value="F:ATP binding"/>
    <property type="evidence" value="ECO:0007669"/>
    <property type="project" value="UniProtKB-KW"/>
</dbReference>
<dbReference type="GO" id="GO:0043190">
    <property type="term" value="C:ATP-binding cassette (ABC) transporter complex"/>
    <property type="evidence" value="ECO:0007669"/>
    <property type="project" value="InterPro"/>
</dbReference>
<keyword evidence="7" id="KW-0406">Ion transport</keyword>
<dbReference type="Pfam" id="PF00005">
    <property type="entry name" value="ABC_tran"/>
    <property type="match status" value="1"/>
</dbReference>
<dbReference type="PANTHER" id="PTHR42781:SF4">
    <property type="entry name" value="SPERMIDINE_PUTRESCINE IMPORT ATP-BINDING PROTEIN POTA"/>
    <property type="match status" value="1"/>
</dbReference>
<evidence type="ECO:0000256" key="4">
    <source>
        <dbReference type="ARBA" id="ARBA00022741"/>
    </source>
</evidence>
<evidence type="ECO:0000313" key="11">
    <source>
        <dbReference type="Proteomes" id="UP000562254"/>
    </source>
</evidence>
<dbReference type="PROSITE" id="PS50893">
    <property type="entry name" value="ABC_TRANSPORTER_2"/>
    <property type="match status" value="1"/>
</dbReference>
<dbReference type="InterPro" id="IPR015853">
    <property type="entry name" value="ABC_transpr_FbpC"/>
</dbReference>
<dbReference type="SUPFAM" id="SSF50331">
    <property type="entry name" value="MOP-like"/>
    <property type="match status" value="1"/>
</dbReference>
<name>A0A840Y599_9PROT</name>
<dbReference type="GO" id="GO:0016887">
    <property type="term" value="F:ATP hydrolysis activity"/>
    <property type="evidence" value="ECO:0007669"/>
    <property type="project" value="InterPro"/>
</dbReference>
<organism evidence="10 11">
    <name type="scientific">Neoroseomonas alkaliterrae</name>
    <dbReference type="NCBI Taxonomy" id="1452450"/>
    <lineage>
        <taxon>Bacteria</taxon>
        <taxon>Pseudomonadati</taxon>
        <taxon>Pseudomonadota</taxon>
        <taxon>Alphaproteobacteria</taxon>
        <taxon>Acetobacterales</taxon>
        <taxon>Acetobacteraceae</taxon>
        <taxon>Neoroseomonas</taxon>
    </lineage>
</organism>
<evidence type="ECO:0000256" key="2">
    <source>
        <dbReference type="ARBA" id="ARBA00022475"/>
    </source>
</evidence>
<gene>
    <name evidence="10" type="ORF">FHS88_003704</name>
</gene>
<dbReference type="InterPro" id="IPR008995">
    <property type="entry name" value="Mo/tungstate-bd_C_term_dom"/>
</dbReference>
<protein>
    <submittedName>
        <fullName evidence="10">Molybdate transport system ATP-binding protein</fullName>
    </submittedName>
</protein>
<proteinExistence type="predicted"/>
<evidence type="ECO:0000256" key="8">
    <source>
        <dbReference type="ARBA" id="ARBA00023136"/>
    </source>
</evidence>